<evidence type="ECO:0000259" key="3">
    <source>
        <dbReference type="PROSITE" id="PS50157"/>
    </source>
</evidence>
<feature type="domain" description="C2H2-type" evidence="3">
    <location>
        <begin position="9"/>
        <end position="36"/>
    </location>
</feature>
<dbReference type="PANTHER" id="PTHR46869:SF6">
    <property type="entry name" value="C2H2-TYPE DOMAIN-CONTAINING PROTEIN"/>
    <property type="match status" value="1"/>
</dbReference>
<feature type="domain" description="C2H2-type" evidence="3">
    <location>
        <begin position="82"/>
        <end position="109"/>
    </location>
</feature>
<dbReference type="InterPro" id="IPR036236">
    <property type="entry name" value="Znf_C2H2_sf"/>
</dbReference>
<keyword evidence="1" id="KW-0862">Zinc</keyword>
<organism evidence="4 5">
    <name type="scientific">Actinidia rufa</name>
    <dbReference type="NCBI Taxonomy" id="165716"/>
    <lineage>
        <taxon>Eukaryota</taxon>
        <taxon>Viridiplantae</taxon>
        <taxon>Streptophyta</taxon>
        <taxon>Embryophyta</taxon>
        <taxon>Tracheophyta</taxon>
        <taxon>Spermatophyta</taxon>
        <taxon>Magnoliopsida</taxon>
        <taxon>eudicotyledons</taxon>
        <taxon>Gunneridae</taxon>
        <taxon>Pentapetalae</taxon>
        <taxon>asterids</taxon>
        <taxon>Ericales</taxon>
        <taxon>Actinidiaceae</taxon>
        <taxon>Actinidia</taxon>
    </lineage>
</organism>
<dbReference type="Pfam" id="PF13912">
    <property type="entry name" value="zf-C2H2_6"/>
    <property type="match status" value="4"/>
</dbReference>
<dbReference type="InterPro" id="IPR013087">
    <property type="entry name" value="Znf_C2H2_type"/>
</dbReference>
<dbReference type="PROSITE" id="PS50157">
    <property type="entry name" value="ZINC_FINGER_C2H2_2"/>
    <property type="match status" value="4"/>
</dbReference>
<proteinExistence type="predicted"/>
<sequence>MEEDQEQKFVCKICSRSFSNGKSMGGHMRGHLGSISAKKHDEEEHDETGFEDGDDSGYVLRENPKKTWRVSDSKHGSERNQNCCKQCGKVFPSLRALSGHMRCHSIKERENVCKECGKGFGSMRALFGHMRHHSKRPRVQLDRENLGPIRRKQLKNARYKAGGNFSLSNSNATCSYVSDNDVELEEAAKCLIMLSRDERNVFESNSMLESSENDSVIVDKAKALHQSEGNSGYADETWMSEKLDSGVSGSWNSSCEKEESEFRDLGSGFLIKYEKKDEFEVSVDGFCKDSENEIVLLNADIELDQATFDVQAPELGGKNSGFFEDSGEEARVPVQDLQQDLEWHENLADQNTSYESKKSKDHECPICFKVFPSGQALGGHKRAHYIGLTENTNKECVLTKQELPDKHIDCDLNLPISLEKDVGVGVDVGFKPWWVGGDRGREPLVISN</sequence>
<dbReference type="GO" id="GO:0008270">
    <property type="term" value="F:zinc ion binding"/>
    <property type="evidence" value="ECO:0007669"/>
    <property type="project" value="UniProtKB-KW"/>
</dbReference>
<reference evidence="4 5" key="1">
    <citation type="submission" date="2019-07" db="EMBL/GenBank/DDBJ databases">
        <title>De Novo Assembly of kiwifruit Actinidia rufa.</title>
        <authorList>
            <person name="Sugita-Konishi S."/>
            <person name="Sato K."/>
            <person name="Mori E."/>
            <person name="Abe Y."/>
            <person name="Kisaki G."/>
            <person name="Hamano K."/>
            <person name="Suezawa K."/>
            <person name="Otani M."/>
            <person name="Fukuda T."/>
            <person name="Manabe T."/>
            <person name="Gomi K."/>
            <person name="Tabuchi M."/>
            <person name="Akimitsu K."/>
            <person name="Kataoka I."/>
        </authorList>
    </citation>
    <scope>NUCLEOTIDE SEQUENCE [LARGE SCALE GENOMIC DNA]</scope>
    <source>
        <strain evidence="5">cv. Fuchu</strain>
    </source>
</reference>
<protein>
    <submittedName>
        <fullName evidence="4">C2H2-like zinc finger protein</fullName>
    </submittedName>
</protein>
<evidence type="ECO:0000256" key="1">
    <source>
        <dbReference type="PROSITE-ProRule" id="PRU00042"/>
    </source>
</evidence>
<evidence type="ECO:0000256" key="2">
    <source>
        <dbReference type="SAM" id="MobiDB-lite"/>
    </source>
</evidence>
<dbReference type="PROSITE" id="PS00028">
    <property type="entry name" value="ZINC_FINGER_C2H2_1"/>
    <property type="match status" value="4"/>
</dbReference>
<dbReference type="AlphaFoldDB" id="A0A7J0EFC3"/>
<name>A0A7J0EFC3_9ERIC</name>
<gene>
    <name evidence="4" type="ORF">Acr_03g0016500</name>
</gene>
<feature type="compositionally biased region" description="Acidic residues" evidence="2">
    <location>
        <begin position="43"/>
        <end position="55"/>
    </location>
</feature>
<dbReference type="SUPFAM" id="SSF57667">
    <property type="entry name" value="beta-beta-alpha zinc fingers"/>
    <property type="match status" value="2"/>
</dbReference>
<dbReference type="PANTHER" id="PTHR46869">
    <property type="entry name" value="C2H2-LIKE ZINC FINGER PROTEIN"/>
    <property type="match status" value="1"/>
</dbReference>
<evidence type="ECO:0000313" key="4">
    <source>
        <dbReference type="EMBL" id="GFY84876.1"/>
    </source>
</evidence>
<accession>A0A7J0EFC3</accession>
<dbReference type="Gene3D" id="3.30.160.60">
    <property type="entry name" value="Classic Zinc Finger"/>
    <property type="match status" value="2"/>
</dbReference>
<comment type="caution">
    <text evidence="4">The sequence shown here is derived from an EMBL/GenBank/DDBJ whole genome shotgun (WGS) entry which is preliminary data.</text>
</comment>
<dbReference type="SMART" id="SM00355">
    <property type="entry name" value="ZnF_C2H2"/>
    <property type="match status" value="4"/>
</dbReference>
<dbReference type="EMBL" id="BJWL01000003">
    <property type="protein sequence ID" value="GFY84876.1"/>
    <property type="molecule type" value="Genomic_DNA"/>
</dbReference>
<dbReference type="OrthoDB" id="6077919at2759"/>
<keyword evidence="1" id="KW-0863">Zinc-finger</keyword>
<feature type="domain" description="C2H2-type" evidence="3">
    <location>
        <begin position="111"/>
        <end position="138"/>
    </location>
</feature>
<feature type="region of interest" description="Disordered" evidence="2">
    <location>
        <begin position="25"/>
        <end position="59"/>
    </location>
</feature>
<keyword evidence="5" id="KW-1185">Reference proteome</keyword>
<evidence type="ECO:0000313" key="5">
    <source>
        <dbReference type="Proteomes" id="UP000585474"/>
    </source>
</evidence>
<feature type="domain" description="C2H2-type" evidence="3">
    <location>
        <begin position="362"/>
        <end position="384"/>
    </location>
</feature>
<dbReference type="Proteomes" id="UP000585474">
    <property type="component" value="Unassembled WGS sequence"/>
</dbReference>
<keyword evidence="1" id="KW-0479">Metal-binding</keyword>